<evidence type="ECO:0000313" key="6">
    <source>
        <dbReference type="EMBL" id="VFJ93722.1"/>
    </source>
</evidence>
<dbReference type="GO" id="GO:0044550">
    <property type="term" value="P:secondary metabolite biosynthetic process"/>
    <property type="evidence" value="ECO:0007669"/>
    <property type="project" value="TreeGrafter"/>
</dbReference>
<organism evidence="6">
    <name type="scientific">Candidatus Kentrum sp. LFY</name>
    <dbReference type="NCBI Taxonomy" id="2126342"/>
    <lineage>
        <taxon>Bacteria</taxon>
        <taxon>Pseudomonadati</taxon>
        <taxon>Pseudomonadota</taxon>
        <taxon>Gammaproteobacteria</taxon>
        <taxon>Candidatus Kentrum</taxon>
    </lineage>
</organism>
<proteinExistence type="predicted"/>
<feature type="domain" description="AMP-dependent synthetase/ligase" evidence="4">
    <location>
        <begin position="202"/>
        <end position="558"/>
    </location>
</feature>
<dbReference type="InterPro" id="IPR023213">
    <property type="entry name" value="CAT-like_dom_sf"/>
</dbReference>
<dbReference type="SUPFAM" id="SSF56801">
    <property type="entry name" value="Acetyl-CoA synthetase-like"/>
    <property type="match status" value="1"/>
</dbReference>
<protein>
    <submittedName>
        <fullName evidence="6">Amino acid adenylation domain-containing protein</fullName>
    </submittedName>
</protein>
<dbReference type="NCBIfam" id="TIGR01733">
    <property type="entry name" value="AA-adenyl-dom"/>
    <property type="match status" value="1"/>
</dbReference>
<dbReference type="PRINTS" id="PR00154">
    <property type="entry name" value="AMPBINDING"/>
</dbReference>
<dbReference type="GO" id="GO:0043041">
    <property type="term" value="P:amino acid activation for nonribosomal peptide biosynthetic process"/>
    <property type="evidence" value="ECO:0007669"/>
    <property type="project" value="TreeGrafter"/>
</dbReference>
<reference evidence="6" key="1">
    <citation type="submission" date="2019-02" db="EMBL/GenBank/DDBJ databases">
        <authorList>
            <person name="Gruber-Vodicka R. H."/>
            <person name="Seah K. B. B."/>
        </authorList>
    </citation>
    <scope>NUCLEOTIDE SEQUENCE</scope>
    <source>
        <strain evidence="6">BECK_M6</strain>
    </source>
</reference>
<keyword evidence="2" id="KW-0596">Phosphopantetheine</keyword>
<dbReference type="InterPro" id="IPR020459">
    <property type="entry name" value="AMP-binding"/>
</dbReference>
<dbReference type="InterPro" id="IPR045851">
    <property type="entry name" value="AMP-bd_C_sf"/>
</dbReference>
<dbReference type="PROSITE" id="PS00455">
    <property type="entry name" value="AMP_BINDING"/>
    <property type="match status" value="1"/>
</dbReference>
<keyword evidence="3" id="KW-0597">Phosphoprotein</keyword>
<dbReference type="InterPro" id="IPR010071">
    <property type="entry name" value="AA_adenyl_dom"/>
</dbReference>
<evidence type="ECO:0000256" key="1">
    <source>
        <dbReference type="ARBA" id="ARBA00001957"/>
    </source>
</evidence>
<feature type="domain" description="Condensation" evidence="5">
    <location>
        <begin position="11"/>
        <end position="182"/>
    </location>
</feature>
<dbReference type="FunFam" id="2.30.38.10:FF:000001">
    <property type="entry name" value="Non-ribosomal peptide synthetase PvdI"/>
    <property type="match status" value="1"/>
</dbReference>
<dbReference type="Gene3D" id="3.30.559.30">
    <property type="entry name" value="Nonribosomal peptide synthetase, condensation domain"/>
    <property type="match status" value="1"/>
</dbReference>
<dbReference type="SUPFAM" id="SSF52777">
    <property type="entry name" value="CoA-dependent acyltransferases"/>
    <property type="match status" value="1"/>
</dbReference>
<dbReference type="Pfam" id="PF00668">
    <property type="entry name" value="Condensation"/>
    <property type="match status" value="1"/>
</dbReference>
<sequence>MAGTTSSSDQPIAGRTRTETESLIGFFVNTLALRLDLGENPSFEAVLQQAKGVTLEAHAHQDIPFEHLVEVLQPPRNLGHAPLFQVLFVLQNAPLPDLELPGLELTLLELEAVTAKFDVTLEFRETAAGFTGRLEYDTDLFERATMERLVGHLRTLLQGIVAAPDTPIHELPLLTEAERRQFLAWNDTAVEYPRDKTIIDLFEEQVEKTPDAVAVVFPSTGSGQGEDEEVGYGELNARANRLAHRLRALGVGPEVLVGLFVERSVEMVVGLLAILKAGGAYVPLDPEYPTERLAFMVEDAEMPVLLTQTKLEERLPRTKARVVCLDLDTEMKILSRSSPENIVSGVRPENLAYVIYTSGSTGKPKGVMIPHQGLYNHTRWMQDNFPLGNKDKVLQKTPISFDASVWEFYAPLVAGGQLVMAQPDWQKDIGSLIETIIQHQVTILQVMPSLLQAIISSSKIGAVESLERIFCGGEKLPFALVKQGLELSSIELINLYGPTETCIDATFWQCSPEHSVVPIGCPISNTKNYVLDVHLQPVPIGIPGELHIGGAGLARGYLNRPELTAEKFIPNPFSDDPNARLYKTGDLARYLPDGNIEFLGRMDNQVKLRGFRIELGEIEAALVQHPDVQEAVVVIREDEPGDRRLVACIVSDLIPT</sequence>
<dbReference type="Gene3D" id="2.30.38.10">
    <property type="entry name" value="Luciferase, Domain 3"/>
    <property type="match status" value="1"/>
</dbReference>
<evidence type="ECO:0000259" key="5">
    <source>
        <dbReference type="Pfam" id="PF00668"/>
    </source>
</evidence>
<gene>
    <name evidence="6" type="ORF">BECKLFY1418A_GA0070994_103332</name>
</gene>
<dbReference type="Gene3D" id="3.30.300.30">
    <property type="match status" value="1"/>
</dbReference>
<dbReference type="Gene3D" id="3.30.559.10">
    <property type="entry name" value="Chloramphenicol acetyltransferase-like domain"/>
    <property type="match status" value="1"/>
</dbReference>
<dbReference type="EMBL" id="CAADFH010000033">
    <property type="protein sequence ID" value="VFJ93722.1"/>
    <property type="molecule type" value="Genomic_DNA"/>
</dbReference>
<comment type="cofactor">
    <cofactor evidence="1">
        <name>pantetheine 4'-phosphate</name>
        <dbReference type="ChEBI" id="CHEBI:47942"/>
    </cofactor>
</comment>
<dbReference type="PANTHER" id="PTHR45527:SF1">
    <property type="entry name" value="FATTY ACID SYNTHASE"/>
    <property type="match status" value="1"/>
</dbReference>
<dbReference type="GO" id="GO:0005829">
    <property type="term" value="C:cytosol"/>
    <property type="evidence" value="ECO:0007669"/>
    <property type="project" value="TreeGrafter"/>
</dbReference>
<dbReference type="GO" id="GO:0031177">
    <property type="term" value="F:phosphopantetheine binding"/>
    <property type="evidence" value="ECO:0007669"/>
    <property type="project" value="TreeGrafter"/>
</dbReference>
<dbReference type="FunFam" id="3.40.50.980:FF:000001">
    <property type="entry name" value="Non-ribosomal peptide synthetase"/>
    <property type="match status" value="1"/>
</dbReference>
<dbReference type="GO" id="GO:0003824">
    <property type="term" value="F:catalytic activity"/>
    <property type="evidence" value="ECO:0007669"/>
    <property type="project" value="InterPro"/>
</dbReference>
<dbReference type="InterPro" id="IPR020845">
    <property type="entry name" value="AMP-binding_CS"/>
</dbReference>
<name>A0A450UMG0_9GAMM</name>
<dbReference type="FunFam" id="3.40.50.12780:FF:000012">
    <property type="entry name" value="Non-ribosomal peptide synthetase"/>
    <property type="match status" value="1"/>
</dbReference>
<dbReference type="Gene3D" id="3.40.50.980">
    <property type="match status" value="2"/>
</dbReference>
<dbReference type="PANTHER" id="PTHR45527">
    <property type="entry name" value="NONRIBOSOMAL PEPTIDE SYNTHETASE"/>
    <property type="match status" value="1"/>
</dbReference>
<accession>A0A450UMG0</accession>
<dbReference type="FunFam" id="3.40.50.980:FF:000002">
    <property type="entry name" value="Enterobactin synthetase component F"/>
    <property type="match status" value="1"/>
</dbReference>
<dbReference type="Pfam" id="PF00501">
    <property type="entry name" value="AMP-binding"/>
    <property type="match status" value="1"/>
</dbReference>
<dbReference type="AlphaFoldDB" id="A0A450UMG0"/>
<evidence type="ECO:0000259" key="4">
    <source>
        <dbReference type="Pfam" id="PF00501"/>
    </source>
</evidence>
<evidence type="ECO:0000256" key="2">
    <source>
        <dbReference type="ARBA" id="ARBA00022450"/>
    </source>
</evidence>
<dbReference type="InterPro" id="IPR000873">
    <property type="entry name" value="AMP-dep_synth/lig_dom"/>
</dbReference>
<dbReference type="CDD" id="cd05930">
    <property type="entry name" value="A_NRPS"/>
    <property type="match status" value="1"/>
</dbReference>
<dbReference type="InterPro" id="IPR001242">
    <property type="entry name" value="Condensation_dom"/>
</dbReference>
<evidence type="ECO:0000256" key="3">
    <source>
        <dbReference type="ARBA" id="ARBA00022553"/>
    </source>
</evidence>